<name>A0A7G3GFV4_9NEIS</name>
<proteinExistence type="predicted"/>
<evidence type="ECO:0000313" key="2">
    <source>
        <dbReference type="EMBL" id="QBC45981.1"/>
    </source>
</evidence>
<organism evidence="1 3">
    <name type="scientific">Iodobacter fluviatilis</name>
    <dbReference type="NCBI Taxonomy" id="537"/>
    <lineage>
        <taxon>Bacteria</taxon>
        <taxon>Pseudomonadati</taxon>
        <taxon>Pseudomonadota</taxon>
        <taxon>Betaproteobacteria</taxon>
        <taxon>Neisseriales</taxon>
        <taxon>Chitinibacteraceae</taxon>
        <taxon>Iodobacter</taxon>
    </lineage>
</organism>
<evidence type="ECO:0008006" key="4">
    <source>
        <dbReference type="Google" id="ProtNLM"/>
    </source>
</evidence>
<reference evidence="1 3" key="1">
    <citation type="submission" date="2018-01" db="EMBL/GenBank/DDBJ databases">
        <title>Genome sequence of Iodobacter sp. strain PCH194 isolated from Indian Trans-Himalaya.</title>
        <authorList>
            <person name="Kumar V."/>
            <person name="Thakur V."/>
            <person name="Kumar S."/>
            <person name="Singh D."/>
        </authorList>
    </citation>
    <scope>NUCLEOTIDE SEQUENCE [LARGE SCALE GENOMIC DNA]</scope>
    <source>
        <strain evidence="1 3">PCH194</strain>
        <plasmid evidence="1 3">pl3</plasmid>
    </source>
</reference>
<dbReference type="EMBL" id="CP025784">
    <property type="protein sequence ID" value="QBC45981.1"/>
    <property type="molecule type" value="Genomic_DNA"/>
</dbReference>
<keyword evidence="1" id="KW-0614">Plasmid</keyword>
<dbReference type="AlphaFoldDB" id="A0A7G3GFV4"/>
<dbReference type="InterPro" id="IPR007460">
    <property type="entry name" value="BrnT_toxin"/>
</dbReference>
<gene>
    <name evidence="1" type="ORF">C1H71_20755</name>
    <name evidence="2" type="ORF">C1H71_20795</name>
</gene>
<accession>A0A7G3GFV4</accession>
<sequence length="94" mass="10853">MSRVFEWDEAKAASNFRKHGVHFEEAAFVFDDPLAVSIQDRIENGEARWQTIGMAGGCLLLLVAHTVRFEDVEVVEIISARRTDKKERYRYEHG</sequence>
<dbReference type="Gene3D" id="3.10.450.530">
    <property type="entry name" value="Ribonuclease toxin, BrnT, of type II toxin-antitoxin system"/>
    <property type="match status" value="1"/>
</dbReference>
<geneLocation type="plasmid" evidence="1 3">
    <name>pl3</name>
</geneLocation>
<dbReference type="Proteomes" id="UP000515917">
    <property type="component" value="Plasmid pl3"/>
</dbReference>
<dbReference type="RefSeq" id="WP_130108428.1">
    <property type="nucleotide sequence ID" value="NZ_CP025784.1"/>
</dbReference>
<dbReference type="InterPro" id="IPR038573">
    <property type="entry name" value="BrnT_sf"/>
</dbReference>
<dbReference type="EMBL" id="CP025784">
    <property type="protein sequence ID" value="QBC45973.1"/>
    <property type="molecule type" value="Genomic_DNA"/>
</dbReference>
<keyword evidence="3" id="KW-1185">Reference proteome</keyword>
<dbReference type="Pfam" id="PF04365">
    <property type="entry name" value="BrnT_toxin"/>
    <property type="match status" value="1"/>
</dbReference>
<evidence type="ECO:0000313" key="1">
    <source>
        <dbReference type="EMBL" id="QBC45973.1"/>
    </source>
</evidence>
<evidence type="ECO:0000313" key="3">
    <source>
        <dbReference type="Proteomes" id="UP000515917"/>
    </source>
</evidence>
<protein>
    <recommendedName>
        <fullName evidence="4">BrnT family toxin</fullName>
    </recommendedName>
</protein>
<dbReference type="KEGG" id="ifl:C1H71_20795"/>
<dbReference type="KEGG" id="ifl:C1H71_20755"/>